<evidence type="ECO:0000313" key="3">
    <source>
        <dbReference type="Proteomes" id="UP000076038"/>
    </source>
</evidence>
<dbReference type="AlphaFoldDB" id="A0A143QF80"/>
<proteinExistence type="predicted"/>
<keyword evidence="3" id="KW-1185">Reference proteome</keyword>
<dbReference type="InterPro" id="IPR052336">
    <property type="entry name" value="MlaD_Phospholipid_Transporter"/>
</dbReference>
<dbReference type="EMBL" id="CP015220">
    <property type="protein sequence ID" value="AMY21720.1"/>
    <property type="molecule type" value="Genomic_DNA"/>
</dbReference>
<dbReference type="OrthoDB" id="4741753at2"/>
<dbReference type="RefSeq" id="WP_063216096.1">
    <property type="nucleotide sequence ID" value="NZ_CP015220.1"/>
</dbReference>
<reference evidence="3" key="2">
    <citation type="submission" date="2016-04" db="EMBL/GenBank/DDBJ databases">
        <title>Complete Genome and Plasmid Sequences for Rhodococcus fascians D188 and Draft Sequences for Rhodococcus spp. Isolates PBTS 1 and PBTS 2.</title>
        <authorList>
            <person name="Stamer R."/>
            <person name="Vereecke D."/>
            <person name="Zhang Y."/>
            <person name="Schilkey F."/>
            <person name="Devitt N."/>
            <person name="Randall J."/>
        </authorList>
    </citation>
    <scope>NUCLEOTIDE SEQUENCE [LARGE SCALE GENOMIC DNA]</scope>
    <source>
        <strain evidence="3">PBTS2</strain>
    </source>
</reference>
<dbReference type="Proteomes" id="UP000076038">
    <property type="component" value="Chromosome"/>
</dbReference>
<dbReference type="InterPro" id="IPR003399">
    <property type="entry name" value="Mce/MlaD"/>
</dbReference>
<dbReference type="PANTHER" id="PTHR33371">
    <property type="entry name" value="INTERMEMBRANE PHOSPHOLIPID TRANSPORT SYSTEM BINDING PROTEIN MLAD-RELATED"/>
    <property type="match status" value="1"/>
</dbReference>
<dbReference type="KEGG" id="rhs:A3Q41_00396"/>
<name>A0A143QF80_RHOFA</name>
<gene>
    <name evidence="2" type="ORF">A3Q41_00396</name>
</gene>
<reference evidence="2 3" key="1">
    <citation type="journal article" date="2016" name="Genome Announc.">
        <title>Complete Genome and Plasmid Sequences for Rhodococcus fascians D188 and Draft Sequences for Rhodococcus Isolates PBTS 1 and PBTS 2.</title>
        <authorList>
            <person name="Stamler R.A."/>
            <person name="Vereecke D."/>
            <person name="Zhang Y."/>
            <person name="Schilkey F."/>
            <person name="Devitt N."/>
            <person name="Randall J.J."/>
        </authorList>
    </citation>
    <scope>NUCLEOTIDE SEQUENCE [LARGE SCALE GENOMIC DNA]</scope>
    <source>
        <strain evidence="2 3">PBTS2</strain>
    </source>
</reference>
<dbReference type="GO" id="GO:0005576">
    <property type="term" value="C:extracellular region"/>
    <property type="evidence" value="ECO:0007669"/>
    <property type="project" value="TreeGrafter"/>
</dbReference>
<dbReference type="NCBIfam" id="TIGR00996">
    <property type="entry name" value="Mtu_fam_mce"/>
    <property type="match status" value="1"/>
</dbReference>
<dbReference type="InterPro" id="IPR005693">
    <property type="entry name" value="Mce"/>
</dbReference>
<dbReference type="PANTHER" id="PTHR33371:SF16">
    <property type="entry name" value="MCE-FAMILY PROTEIN MCE3F"/>
    <property type="match status" value="1"/>
</dbReference>
<feature type="domain" description="Mce/MlaD" evidence="1">
    <location>
        <begin position="39"/>
        <end position="114"/>
    </location>
</feature>
<sequence>MRSRLVRIQLVLFVVVAVLGSVYVGAKYVRLDNMLGFGQYQVDLNLADSGGIFSNAEVTYRGVPVGTVGDLELTEDGIRVALMLDDGGPDIPADTKAVVANRSAIGEQYVDLQPETDQGPFLVDGSQIAEADTTTPVPVEQVLANTNTLVRSVPLDTLTRVVNELGVAFDGKGTDLASLVDSLGNISEAGNEALPQTLALVRDAVPVLNTQSEQSDLIRQFSTSLDEVTAQLKSSDPDIRRLIDTGTAAGDQLGGLITDAGPALTTDINNLALLAAQAEPRYFALRPFLTFLPALGAGISTIVPDDGTIHQGLLLETNNPPPCTVGYEGSQAILDEEKRKNPNFDPTRENYPLNLDANCATPQGSVTGVRSANRIVFADPDVPQPWDLKPKVDPEKLNLNPIATQLAPLIGVTPK</sequence>
<evidence type="ECO:0000313" key="2">
    <source>
        <dbReference type="EMBL" id="AMY21720.1"/>
    </source>
</evidence>
<accession>A0A143QF80</accession>
<organism evidence="2 3">
    <name type="scientific">Rhodococcoides fascians</name>
    <name type="common">Rhodococcus fascians</name>
    <dbReference type="NCBI Taxonomy" id="1828"/>
    <lineage>
        <taxon>Bacteria</taxon>
        <taxon>Bacillati</taxon>
        <taxon>Actinomycetota</taxon>
        <taxon>Actinomycetes</taxon>
        <taxon>Mycobacteriales</taxon>
        <taxon>Nocardiaceae</taxon>
        <taxon>Rhodococcoides</taxon>
    </lineage>
</organism>
<dbReference type="PATRIC" id="fig|1653479.3.peg.397"/>
<evidence type="ECO:0000259" key="1">
    <source>
        <dbReference type="Pfam" id="PF02470"/>
    </source>
</evidence>
<dbReference type="Pfam" id="PF02470">
    <property type="entry name" value="MlaD"/>
    <property type="match status" value="1"/>
</dbReference>
<protein>
    <recommendedName>
        <fullName evidence="1">Mce/MlaD domain-containing protein</fullName>
    </recommendedName>
</protein>